<feature type="region of interest" description="Disordered" evidence="1">
    <location>
        <begin position="653"/>
        <end position="683"/>
    </location>
</feature>
<evidence type="ECO:0008006" key="4">
    <source>
        <dbReference type="Google" id="ProtNLM"/>
    </source>
</evidence>
<dbReference type="EMBL" id="ML179199">
    <property type="protein sequence ID" value="THU95481.1"/>
    <property type="molecule type" value="Genomic_DNA"/>
</dbReference>
<evidence type="ECO:0000256" key="1">
    <source>
        <dbReference type="SAM" id="MobiDB-lite"/>
    </source>
</evidence>
<feature type="compositionally biased region" description="Low complexity" evidence="1">
    <location>
        <begin position="290"/>
        <end position="302"/>
    </location>
</feature>
<evidence type="ECO:0000313" key="2">
    <source>
        <dbReference type="EMBL" id="THU95481.1"/>
    </source>
</evidence>
<organism evidence="2 3">
    <name type="scientific">Dendrothele bispora (strain CBS 962.96)</name>
    <dbReference type="NCBI Taxonomy" id="1314807"/>
    <lineage>
        <taxon>Eukaryota</taxon>
        <taxon>Fungi</taxon>
        <taxon>Dikarya</taxon>
        <taxon>Basidiomycota</taxon>
        <taxon>Agaricomycotina</taxon>
        <taxon>Agaricomycetes</taxon>
        <taxon>Agaricomycetidae</taxon>
        <taxon>Agaricales</taxon>
        <taxon>Agaricales incertae sedis</taxon>
        <taxon>Dendrothele</taxon>
    </lineage>
</organism>
<name>A0A4S8M0Z8_DENBC</name>
<dbReference type="SUPFAM" id="SSF56112">
    <property type="entry name" value="Protein kinase-like (PK-like)"/>
    <property type="match status" value="1"/>
</dbReference>
<feature type="region of interest" description="Disordered" evidence="1">
    <location>
        <begin position="31"/>
        <end position="79"/>
    </location>
</feature>
<feature type="compositionally biased region" description="Low complexity" evidence="1">
    <location>
        <begin position="576"/>
        <end position="593"/>
    </location>
</feature>
<dbReference type="InterPro" id="IPR011009">
    <property type="entry name" value="Kinase-like_dom_sf"/>
</dbReference>
<gene>
    <name evidence="2" type="ORF">K435DRAFT_966442</name>
</gene>
<feature type="compositionally biased region" description="Low complexity" evidence="1">
    <location>
        <begin position="61"/>
        <end position="71"/>
    </location>
</feature>
<feature type="region of interest" description="Disordered" evidence="1">
    <location>
        <begin position="277"/>
        <end position="316"/>
    </location>
</feature>
<protein>
    <recommendedName>
        <fullName evidence="4">Zinc finger PHD-type domain-containing protein</fullName>
    </recommendedName>
</protein>
<feature type="region of interest" description="Disordered" evidence="1">
    <location>
        <begin position="576"/>
        <end position="610"/>
    </location>
</feature>
<evidence type="ECO:0000313" key="3">
    <source>
        <dbReference type="Proteomes" id="UP000297245"/>
    </source>
</evidence>
<feature type="compositionally biased region" description="Polar residues" evidence="1">
    <location>
        <begin position="673"/>
        <end position="683"/>
    </location>
</feature>
<dbReference type="AlphaFoldDB" id="A0A4S8M0Z8"/>
<accession>A0A4S8M0Z8</accession>
<proteinExistence type="predicted"/>
<dbReference type="CDD" id="cd15489">
    <property type="entry name" value="PHD_SF"/>
    <property type="match status" value="1"/>
</dbReference>
<feature type="compositionally biased region" description="Polar residues" evidence="1">
    <location>
        <begin position="38"/>
        <end position="49"/>
    </location>
</feature>
<feature type="compositionally biased region" description="Polar residues" evidence="1">
    <location>
        <begin position="304"/>
        <end position="314"/>
    </location>
</feature>
<keyword evidence="3" id="KW-1185">Reference proteome</keyword>
<dbReference type="Proteomes" id="UP000297245">
    <property type="component" value="Unassembled WGS sequence"/>
</dbReference>
<dbReference type="OrthoDB" id="3026831at2759"/>
<reference evidence="2 3" key="1">
    <citation type="journal article" date="2019" name="Nat. Ecol. Evol.">
        <title>Megaphylogeny resolves global patterns of mushroom evolution.</title>
        <authorList>
            <person name="Varga T."/>
            <person name="Krizsan K."/>
            <person name="Foldi C."/>
            <person name="Dima B."/>
            <person name="Sanchez-Garcia M."/>
            <person name="Sanchez-Ramirez S."/>
            <person name="Szollosi G.J."/>
            <person name="Szarkandi J.G."/>
            <person name="Papp V."/>
            <person name="Albert L."/>
            <person name="Andreopoulos W."/>
            <person name="Angelini C."/>
            <person name="Antonin V."/>
            <person name="Barry K.W."/>
            <person name="Bougher N.L."/>
            <person name="Buchanan P."/>
            <person name="Buyck B."/>
            <person name="Bense V."/>
            <person name="Catcheside P."/>
            <person name="Chovatia M."/>
            <person name="Cooper J."/>
            <person name="Damon W."/>
            <person name="Desjardin D."/>
            <person name="Finy P."/>
            <person name="Geml J."/>
            <person name="Haridas S."/>
            <person name="Hughes K."/>
            <person name="Justo A."/>
            <person name="Karasinski D."/>
            <person name="Kautmanova I."/>
            <person name="Kiss B."/>
            <person name="Kocsube S."/>
            <person name="Kotiranta H."/>
            <person name="LaButti K.M."/>
            <person name="Lechner B.E."/>
            <person name="Liimatainen K."/>
            <person name="Lipzen A."/>
            <person name="Lukacs Z."/>
            <person name="Mihaltcheva S."/>
            <person name="Morgado L.N."/>
            <person name="Niskanen T."/>
            <person name="Noordeloos M.E."/>
            <person name="Ohm R.A."/>
            <person name="Ortiz-Santana B."/>
            <person name="Ovrebo C."/>
            <person name="Racz N."/>
            <person name="Riley R."/>
            <person name="Savchenko A."/>
            <person name="Shiryaev A."/>
            <person name="Soop K."/>
            <person name="Spirin V."/>
            <person name="Szebenyi C."/>
            <person name="Tomsovsky M."/>
            <person name="Tulloss R.E."/>
            <person name="Uehling J."/>
            <person name="Grigoriev I.V."/>
            <person name="Vagvolgyi C."/>
            <person name="Papp T."/>
            <person name="Martin F.M."/>
            <person name="Miettinen O."/>
            <person name="Hibbett D.S."/>
            <person name="Nagy L.G."/>
        </authorList>
    </citation>
    <scope>NUCLEOTIDE SEQUENCE [LARGE SCALE GENOMIC DNA]</scope>
    <source>
        <strain evidence="2 3">CBS 962.96</strain>
    </source>
</reference>
<sequence>MYRYLSSYFTNSSHISFKTLTINDIKGNQHQHYDTTSRAEPSQTPLTNDSRTDNDEACNISETSSVPGSSSPLRPTTSAATRTVLYEDVEPVDELYRKAHYHVHSGRMQERLVVMKVFHGPRANALLRETLVFSRRFLHPHILRPVGISSPTSDVPFIVFDGACKISIQNRIASALSDNLQPSIQLGIRIVSGLATGLDYLFSSCEVPPDFSFFKGLELYITGDDNIKISFGPFNPEVDRGKAGEDERLKIFNDLCSEVFKQANHLLYQDVPVEQDPSGSSLFKGKDDNTSTGSTSTPEGSPADNPSVQESSTSRKTRIELAWKTPPQTRATVAFIARHYKQYSETLHTKGTVALQQLPAQSIQKVSSVHHRCSGYRKEEIVLTPHIPESAIISYTAPFLHEICSICGECVQEDPFFCVCGLADDGLSPIKKCSRCSTWSHQACGPSESNSRRVAGHKLRPHIEDPYYCHVCDNLPMYGPGGEFEGDWKPAPGYAHTFSFRRRGSIAFPISSSDHDMQWPSASHGRTGRVHVIVDPYIKDYELLRRDQEQRGREAFVHPSTYSSLLGWAGDSGTSSSSSIVQGSAHGTATATTSIGQPVSFPQDRNDSEMTETTGLPYHQGDFVWTGYTAYSGKPDGFQPVSIVGSGIDFSANEDRAGQVGSNVVGNPRSEQETNQEWRSTGR</sequence>